<reference evidence="1 2" key="1">
    <citation type="submission" date="2016-01" db="EMBL/GenBank/DDBJ databases">
        <authorList>
            <person name="Manzoor S."/>
        </authorList>
    </citation>
    <scope>NUCLEOTIDE SEQUENCE [LARGE SCALE GENOMIC DNA]</scope>
    <source>
        <strain evidence="1">Methanoculleus sp MAB1</strain>
    </source>
</reference>
<gene>
    <name evidence="1" type="ORF">MMAB1_3313</name>
</gene>
<proteinExistence type="predicted"/>
<protein>
    <submittedName>
        <fullName evidence="1">Uncharacterized protein</fullName>
    </submittedName>
</protein>
<evidence type="ECO:0000313" key="2">
    <source>
        <dbReference type="Proteomes" id="UP000069850"/>
    </source>
</evidence>
<dbReference type="KEGG" id="mema:MMAB1_3313"/>
<dbReference type="AlphaFoldDB" id="A0A0X8XYQ8"/>
<accession>A0A0X8XYQ8</accession>
<dbReference type="Proteomes" id="UP000069850">
    <property type="component" value="Chromosome 1"/>
</dbReference>
<name>A0A0X8XYQ8_9EURY</name>
<dbReference type="EMBL" id="LT158599">
    <property type="protein sequence ID" value="CVK34526.1"/>
    <property type="molecule type" value="Genomic_DNA"/>
</dbReference>
<sequence length="18" mass="1986">MATIAITIAVTMLQWSHV</sequence>
<evidence type="ECO:0000313" key="1">
    <source>
        <dbReference type="EMBL" id="CVK34526.1"/>
    </source>
</evidence>
<organism evidence="1 2">
    <name type="scientific">Methanoculleus bourgensis</name>
    <dbReference type="NCBI Taxonomy" id="83986"/>
    <lineage>
        <taxon>Archaea</taxon>
        <taxon>Methanobacteriati</taxon>
        <taxon>Methanobacteriota</taxon>
        <taxon>Stenosarchaea group</taxon>
        <taxon>Methanomicrobia</taxon>
        <taxon>Methanomicrobiales</taxon>
        <taxon>Methanomicrobiaceae</taxon>
        <taxon>Methanoculleus</taxon>
    </lineage>
</organism>